<gene>
    <name evidence="4" type="ORF">H7F51_10060</name>
</gene>
<dbReference type="EMBL" id="JACLAW010000007">
    <property type="protein sequence ID" value="MBC2665869.1"/>
    <property type="molecule type" value="Genomic_DNA"/>
</dbReference>
<dbReference type="SMART" id="SM00854">
    <property type="entry name" value="PGA_cap"/>
    <property type="match status" value="1"/>
</dbReference>
<dbReference type="Pfam" id="PF09587">
    <property type="entry name" value="PGA_cap"/>
    <property type="match status" value="2"/>
</dbReference>
<dbReference type="AlphaFoldDB" id="A0A7X1FRY4"/>
<dbReference type="InterPro" id="IPR019079">
    <property type="entry name" value="Capsule_synth_CapA"/>
</dbReference>
<accession>A0A7X1FRY4</accession>
<proteinExistence type="inferred from homology"/>
<feature type="signal peptide" evidence="2">
    <location>
        <begin position="1"/>
        <end position="20"/>
    </location>
</feature>
<organism evidence="4 5">
    <name type="scientific">Novosphingobium flavum</name>
    <dbReference type="NCBI Taxonomy" id="1778672"/>
    <lineage>
        <taxon>Bacteria</taxon>
        <taxon>Pseudomonadati</taxon>
        <taxon>Pseudomonadota</taxon>
        <taxon>Alphaproteobacteria</taxon>
        <taxon>Sphingomonadales</taxon>
        <taxon>Sphingomonadaceae</taxon>
        <taxon>Novosphingobium</taxon>
    </lineage>
</organism>
<evidence type="ECO:0000256" key="1">
    <source>
        <dbReference type="ARBA" id="ARBA00005662"/>
    </source>
</evidence>
<comment type="caution">
    <text evidence="4">The sequence shown here is derived from an EMBL/GenBank/DDBJ whole genome shotgun (WGS) entry which is preliminary data.</text>
</comment>
<dbReference type="PANTHER" id="PTHR33393:SF13">
    <property type="entry name" value="PGA BIOSYNTHESIS PROTEIN CAPA"/>
    <property type="match status" value="1"/>
</dbReference>
<dbReference type="InterPro" id="IPR029052">
    <property type="entry name" value="Metallo-depent_PP-like"/>
</dbReference>
<comment type="similarity">
    <text evidence="1">Belongs to the CapA family.</text>
</comment>
<dbReference type="PANTHER" id="PTHR33393">
    <property type="entry name" value="POLYGLUTAMINE SYNTHESIS ACCESSORY PROTEIN RV0574C-RELATED"/>
    <property type="match status" value="1"/>
</dbReference>
<reference evidence="4 5" key="1">
    <citation type="submission" date="2020-08" db="EMBL/GenBank/DDBJ databases">
        <title>The genome sequence of type strain Novosphingobium flavum NBRC 111647.</title>
        <authorList>
            <person name="Liu Y."/>
        </authorList>
    </citation>
    <scope>NUCLEOTIDE SEQUENCE [LARGE SCALE GENOMIC DNA]</scope>
    <source>
        <strain evidence="4 5">NBRC 111647</strain>
    </source>
</reference>
<evidence type="ECO:0000313" key="4">
    <source>
        <dbReference type="EMBL" id="MBC2665869.1"/>
    </source>
</evidence>
<keyword evidence="5" id="KW-1185">Reference proteome</keyword>
<evidence type="ECO:0000259" key="3">
    <source>
        <dbReference type="SMART" id="SM00854"/>
    </source>
</evidence>
<evidence type="ECO:0000313" key="5">
    <source>
        <dbReference type="Proteomes" id="UP000566813"/>
    </source>
</evidence>
<feature type="domain" description="Capsule synthesis protein CapA" evidence="3">
    <location>
        <begin position="51"/>
        <end position="379"/>
    </location>
</feature>
<dbReference type="Proteomes" id="UP000566813">
    <property type="component" value="Unassembled WGS sequence"/>
</dbReference>
<keyword evidence="2" id="KW-0732">Signal</keyword>
<name>A0A7X1FRY4_9SPHN</name>
<protein>
    <submittedName>
        <fullName evidence="4">CapA family protein</fullName>
    </submittedName>
</protein>
<dbReference type="SUPFAM" id="SSF56300">
    <property type="entry name" value="Metallo-dependent phosphatases"/>
    <property type="match status" value="1"/>
</dbReference>
<feature type="chain" id="PRO_5031031004" evidence="2">
    <location>
        <begin position="21"/>
        <end position="480"/>
    </location>
</feature>
<sequence>MLAILLLFGAASPAVLSAQAVGGQAAGGQSAEPPARTVEGELATKVRGSFTVAAVGDLIAPQPINRAAPEFARTADVIRHADVGFANMESSLVDFRKHEGGVGGTLAPLEMGDSLKSLGITLVSRANNHALDGGVEGMVSTDLALDRLGIAHAGSGRDLQEARGARFLETPKGRVGLVSMFAVEDVGNFGPAYVRTAATLRNGDIGGAPGVNPLYLTTYHVVSPADLEAMKAIAARTYGQRAPAHVAPTETAGARFRYFDEWYEAGDRPGTLRYAMNPADERGNLEAIRSGKVQSDFLIATIHSHQSPAFCGACAFGTVPGMKEELSHEPPDYLVKLAREAIDNGADMFVSHGVHALAGIEIYKGRPIFYGLSNFIFQFGLQFGDGYDAMANYRKRAELENPASLESVLASVRYENGKLAEVRLYPVDLGGRDRPISQLGIPQAASPAVAQRILSSLQQWSQPFGTRIVIENGVGVIRVP</sequence>
<dbReference type="InterPro" id="IPR052169">
    <property type="entry name" value="CW_Biosynth-Accessory"/>
</dbReference>
<evidence type="ECO:0000256" key="2">
    <source>
        <dbReference type="SAM" id="SignalP"/>
    </source>
</evidence>